<dbReference type="Gene3D" id="3.30.420.10">
    <property type="entry name" value="Ribonuclease H-like superfamily/Ribonuclease H"/>
    <property type="match status" value="1"/>
</dbReference>
<dbReference type="GO" id="GO:0003676">
    <property type="term" value="F:nucleic acid binding"/>
    <property type="evidence" value="ECO:0007669"/>
    <property type="project" value="InterPro"/>
</dbReference>
<dbReference type="EMBL" id="BGPR01000223">
    <property type="protein sequence ID" value="GBM06111.1"/>
    <property type="molecule type" value="Genomic_DNA"/>
</dbReference>
<dbReference type="GO" id="GO:0003964">
    <property type="term" value="F:RNA-directed DNA polymerase activity"/>
    <property type="evidence" value="ECO:0007669"/>
    <property type="project" value="UniProtKB-EC"/>
</dbReference>
<dbReference type="Pfam" id="PF17921">
    <property type="entry name" value="Integrase_H2C2"/>
    <property type="match status" value="1"/>
</dbReference>
<dbReference type="Gene3D" id="1.10.340.70">
    <property type="match status" value="1"/>
</dbReference>
<dbReference type="PANTHER" id="PTHR37984">
    <property type="entry name" value="PROTEIN CBG26694"/>
    <property type="match status" value="1"/>
</dbReference>
<organism evidence="3 4">
    <name type="scientific">Araneus ventricosus</name>
    <name type="common">Orbweaver spider</name>
    <name type="synonym">Epeira ventricosa</name>
    <dbReference type="NCBI Taxonomy" id="182803"/>
    <lineage>
        <taxon>Eukaryota</taxon>
        <taxon>Metazoa</taxon>
        <taxon>Ecdysozoa</taxon>
        <taxon>Arthropoda</taxon>
        <taxon>Chelicerata</taxon>
        <taxon>Arachnida</taxon>
        <taxon>Araneae</taxon>
        <taxon>Araneomorphae</taxon>
        <taxon>Entelegynae</taxon>
        <taxon>Araneoidea</taxon>
        <taxon>Araneidae</taxon>
        <taxon>Araneus</taxon>
    </lineage>
</organism>
<dbReference type="InterPro" id="IPR012337">
    <property type="entry name" value="RNaseH-like_sf"/>
</dbReference>
<sequence length="223" mass="25797">MAKAQQFDEELKTLLSDPKTSLQLRRLNISPNVELYCVMSNGKVRPYVIVIFRRIAFNSMHGLSHPGIRATQRLIKQMSVWPSINKDVTLWKRSCVSCQSFNLPYHHFEHIHFDLVGPFPPSNDFRYLLTCIDRYSRWPEAVPIEDMTAAKCLVTHWISRFGVLSVITSDQGRQFIPILFATLSSMFGIVDIRTTPYHAMENGMVERMHRTLKQAPMCHNNLC</sequence>
<keyword evidence="4" id="KW-1185">Reference proteome</keyword>
<dbReference type="InterPro" id="IPR001584">
    <property type="entry name" value="Integrase_cat-core"/>
</dbReference>
<dbReference type="GO" id="GO:0015074">
    <property type="term" value="P:DNA integration"/>
    <property type="evidence" value="ECO:0007669"/>
    <property type="project" value="InterPro"/>
</dbReference>
<dbReference type="PANTHER" id="PTHR37984:SF15">
    <property type="entry name" value="INTEGRASE CATALYTIC DOMAIN-CONTAINING PROTEIN"/>
    <property type="match status" value="1"/>
</dbReference>
<gene>
    <name evidence="3" type="ORF">AVEN_265171_1</name>
</gene>
<dbReference type="EC" id="2.7.7.49" evidence="1"/>
<dbReference type="InterPro" id="IPR050951">
    <property type="entry name" value="Retrovirus_Pol_polyprotein"/>
</dbReference>
<protein>
    <recommendedName>
        <fullName evidence="1">RNA-directed DNA polymerase</fullName>
        <ecNumber evidence="1">2.7.7.49</ecNumber>
    </recommendedName>
</protein>
<dbReference type="PROSITE" id="PS50994">
    <property type="entry name" value="INTEGRASE"/>
    <property type="match status" value="1"/>
</dbReference>
<reference evidence="3 4" key="1">
    <citation type="journal article" date="2019" name="Sci. Rep.">
        <title>Orb-weaving spider Araneus ventricosus genome elucidates the spidroin gene catalogue.</title>
        <authorList>
            <person name="Kono N."/>
            <person name="Nakamura H."/>
            <person name="Ohtoshi R."/>
            <person name="Moran D.A.P."/>
            <person name="Shinohara A."/>
            <person name="Yoshida Y."/>
            <person name="Fujiwara M."/>
            <person name="Mori M."/>
            <person name="Tomita M."/>
            <person name="Arakawa K."/>
        </authorList>
    </citation>
    <scope>NUCLEOTIDE SEQUENCE [LARGE SCALE GENOMIC DNA]</scope>
</reference>
<name>A0A4Y2CNV8_ARAVE</name>
<dbReference type="Pfam" id="PF00665">
    <property type="entry name" value="rve"/>
    <property type="match status" value="1"/>
</dbReference>
<comment type="caution">
    <text evidence="3">The sequence shown here is derived from an EMBL/GenBank/DDBJ whole genome shotgun (WGS) entry which is preliminary data.</text>
</comment>
<evidence type="ECO:0000256" key="1">
    <source>
        <dbReference type="ARBA" id="ARBA00012493"/>
    </source>
</evidence>
<evidence type="ECO:0000259" key="2">
    <source>
        <dbReference type="PROSITE" id="PS50994"/>
    </source>
</evidence>
<dbReference type="Proteomes" id="UP000499080">
    <property type="component" value="Unassembled WGS sequence"/>
</dbReference>
<proteinExistence type="predicted"/>
<dbReference type="InterPro" id="IPR036397">
    <property type="entry name" value="RNaseH_sf"/>
</dbReference>
<feature type="domain" description="Integrase catalytic" evidence="2">
    <location>
        <begin position="100"/>
        <end position="223"/>
    </location>
</feature>
<accession>A0A4Y2CNV8</accession>
<dbReference type="OrthoDB" id="413122at2759"/>
<dbReference type="AlphaFoldDB" id="A0A4Y2CNV8"/>
<dbReference type="InterPro" id="IPR041588">
    <property type="entry name" value="Integrase_H2C2"/>
</dbReference>
<evidence type="ECO:0000313" key="3">
    <source>
        <dbReference type="EMBL" id="GBM06111.1"/>
    </source>
</evidence>
<evidence type="ECO:0000313" key="4">
    <source>
        <dbReference type="Proteomes" id="UP000499080"/>
    </source>
</evidence>
<dbReference type="SUPFAM" id="SSF53098">
    <property type="entry name" value="Ribonuclease H-like"/>
    <property type="match status" value="1"/>
</dbReference>